<reference evidence="2" key="1">
    <citation type="submission" date="2018-09" db="EMBL/GenBank/DDBJ databases">
        <authorList>
            <person name="Livingstone P.G."/>
            <person name="Whitworth D.E."/>
        </authorList>
    </citation>
    <scope>NUCLEOTIDE SEQUENCE [LARGE SCALE GENOMIC DNA]</scope>
    <source>
        <strain evidence="2">CA054A</strain>
    </source>
</reference>
<dbReference type="Proteomes" id="UP000268094">
    <property type="component" value="Unassembled WGS sequence"/>
</dbReference>
<feature type="non-terminal residue" evidence="1">
    <location>
        <position position="80"/>
    </location>
</feature>
<proteinExistence type="predicted"/>
<name>A0A3A8I7F5_9BACT</name>
<gene>
    <name evidence="1" type="ORF">D7V88_29700</name>
</gene>
<evidence type="ECO:0000313" key="1">
    <source>
        <dbReference type="EMBL" id="RKG78518.1"/>
    </source>
</evidence>
<comment type="caution">
    <text evidence="1">The sequence shown here is derived from an EMBL/GenBank/DDBJ whole genome shotgun (WGS) entry which is preliminary data.</text>
</comment>
<evidence type="ECO:0000313" key="2">
    <source>
        <dbReference type="Proteomes" id="UP000268094"/>
    </source>
</evidence>
<dbReference type="AlphaFoldDB" id="A0A3A8I7F5"/>
<dbReference type="EMBL" id="RAVZ01000261">
    <property type="protein sequence ID" value="RKG78518.1"/>
    <property type="molecule type" value="Genomic_DNA"/>
</dbReference>
<accession>A0A3A8I7F5</accession>
<protein>
    <submittedName>
        <fullName evidence="1">Uncharacterized protein</fullName>
    </submittedName>
</protein>
<organism evidence="1 2">
    <name type="scientific">Corallococcus terminator</name>
    <dbReference type="NCBI Taxonomy" id="2316733"/>
    <lineage>
        <taxon>Bacteria</taxon>
        <taxon>Pseudomonadati</taxon>
        <taxon>Myxococcota</taxon>
        <taxon>Myxococcia</taxon>
        <taxon>Myxococcales</taxon>
        <taxon>Cystobacterineae</taxon>
        <taxon>Myxococcaceae</taxon>
        <taxon>Corallococcus</taxon>
    </lineage>
</organism>
<keyword evidence="2" id="KW-1185">Reference proteome</keyword>
<sequence length="80" mass="8146">MLVLGLLWMPTLAWGEDVLAAPGAETPEVVAPLSAMPSSHSVLDPVAPSAAAPMELKQDYSLVPHLVLGTVVGGVGLFVG</sequence>